<organism evidence="2 3">
    <name type="scientific">Acrobeloides nanus</name>
    <dbReference type="NCBI Taxonomy" id="290746"/>
    <lineage>
        <taxon>Eukaryota</taxon>
        <taxon>Metazoa</taxon>
        <taxon>Ecdysozoa</taxon>
        <taxon>Nematoda</taxon>
        <taxon>Chromadorea</taxon>
        <taxon>Rhabditida</taxon>
        <taxon>Tylenchina</taxon>
        <taxon>Cephalobomorpha</taxon>
        <taxon>Cephaloboidea</taxon>
        <taxon>Cephalobidae</taxon>
        <taxon>Acrobeloides</taxon>
    </lineage>
</organism>
<dbReference type="InterPro" id="IPR023214">
    <property type="entry name" value="HAD_sf"/>
</dbReference>
<dbReference type="PRINTS" id="PR00413">
    <property type="entry name" value="HADHALOGNASE"/>
</dbReference>
<sequence>MNSRKYKAVILDMGGVLIPGPADLHSKKGKKSEDLGKKAESLQKIFKTLFSEDFSNHWHDLECGITSIQEFYPYFKTFYYSHHGEEYLGAIEIFSNHTIPGRPESTVKPIWFPVLKKIREEGLKVAVLTNNFWIDSTRSEKTTPLDEKHYDIIFESCKLGMRKPNRDIYEHVLSELKIQPEEAIFIDDLIQNIEGANQVGLTTIHCTDIDKTISSLEDILEISLKNDNFEKEQLLEASKITTCPAN</sequence>
<keyword evidence="1" id="KW-0007">Acetylation</keyword>
<dbReference type="NCBIfam" id="TIGR01509">
    <property type="entry name" value="HAD-SF-IA-v3"/>
    <property type="match status" value="1"/>
</dbReference>
<dbReference type="NCBIfam" id="TIGR02247">
    <property type="entry name" value="HAD-1A3-hyp"/>
    <property type="match status" value="1"/>
</dbReference>
<dbReference type="InterPro" id="IPR006439">
    <property type="entry name" value="HAD-SF_hydro_IA"/>
</dbReference>
<keyword evidence="2" id="KW-1185">Reference proteome</keyword>
<dbReference type="CDD" id="cd02603">
    <property type="entry name" value="HAD_sEH-N_like"/>
    <property type="match status" value="1"/>
</dbReference>
<reference evidence="3" key="1">
    <citation type="submission" date="2022-11" db="UniProtKB">
        <authorList>
            <consortium name="WormBaseParasite"/>
        </authorList>
    </citation>
    <scope>IDENTIFICATION</scope>
</reference>
<dbReference type="AlphaFoldDB" id="A0A914EQQ8"/>
<dbReference type="SFLD" id="SFLDS00003">
    <property type="entry name" value="Haloacid_Dehalogenase"/>
    <property type="match status" value="1"/>
</dbReference>
<dbReference type="Proteomes" id="UP000887540">
    <property type="component" value="Unplaced"/>
</dbReference>
<evidence type="ECO:0000313" key="3">
    <source>
        <dbReference type="WBParaSite" id="ACRNAN_scaffold9821.g9463.t1"/>
    </source>
</evidence>
<dbReference type="SUPFAM" id="SSF56784">
    <property type="entry name" value="HAD-like"/>
    <property type="match status" value="1"/>
</dbReference>
<proteinExistence type="predicted"/>
<evidence type="ECO:0000313" key="2">
    <source>
        <dbReference type="Proteomes" id="UP000887540"/>
    </source>
</evidence>
<protein>
    <submittedName>
        <fullName evidence="3">Uncharacterized protein</fullName>
    </submittedName>
</protein>
<dbReference type="InterPro" id="IPR052898">
    <property type="entry name" value="ACAD10-like"/>
</dbReference>
<evidence type="ECO:0000256" key="1">
    <source>
        <dbReference type="ARBA" id="ARBA00022990"/>
    </source>
</evidence>
<dbReference type="Pfam" id="PF00702">
    <property type="entry name" value="Hydrolase"/>
    <property type="match status" value="1"/>
</dbReference>
<dbReference type="InterPro" id="IPR011945">
    <property type="entry name" value="HAD-SF_ppase_IA/epoxid_hydro_N"/>
</dbReference>
<dbReference type="SFLD" id="SFLDG01129">
    <property type="entry name" value="C1.5:_HAD__Beta-PGM__Phosphata"/>
    <property type="match status" value="1"/>
</dbReference>
<dbReference type="InterPro" id="IPR023198">
    <property type="entry name" value="PGP-like_dom2"/>
</dbReference>
<dbReference type="InterPro" id="IPR036412">
    <property type="entry name" value="HAD-like_sf"/>
</dbReference>
<dbReference type="PANTHER" id="PTHR47829:SF1">
    <property type="entry name" value="HAD FAMILY PHOSPHATASE"/>
    <property type="match status" value="1"/>
</dbReference>
<dbReference type="Gene3D" id="1.10.150.240">
    <property type="entry name" value="Putative phosphatase, domain 2"/>
    <property type="match status" value="1"/>
</dbReference>
<name>A0A914EQQ8_9BILA</name>
<dbReference type="Gene3D" id="3.40.50.1000">
    <property type="entry name" value="HAD superfamily/HAD-like"/>
    <property type="match status" value="1"/>
</dbReference>
<dbReference type="PANTHER" id="PTHR47829">
    <property type="entry name" value="HYDROLASE, PUTATIVE (AFU_ORTHOLOGUE AFUA_1G12880)-RELATED"/>
    <property type="match status" value="1"/>
</dbReference>
<accession>A0A914EQQ8</accession>
<dbReference type="WBParaSite" id="ACRNAN_scaffold9821.g9463.t1">
    <property type="protein sequence ID" value="ACRNAN_scaffold9821.g9463.t1"/>
    <property type="gene ID" value="ACRNAN_scaffold9821.g9463"/>
</dbReference>